<dbReference type="HOGENOM" id="CLU_961107_0_0_1"/>
<gene>
    <name evidence="3" type="ORF">TCM_032775</name>
</gene>
<dbReference type="Gene3D" id="1.10.340.70">
    <property type="match status" value="1"/>
</dbReference>
<dbReference type="Pfam" id="PF17921">
    <property type="entry name" value="Integrase_H2C2"/>
    <property type="match status" value="1"/>
</dbReference>
<accession>A0A061FHI4</accession>
<name>A0A061FHI4_THECC</name>
<reference evidence="3 4" key="1">
    <citation type="journal article" date="2013" name="Genome Biol.">
        <title>The genome sequence of the most widely cultivated cacao type and its use to identify candidate genes regulating pod color.</title>
        <authorList>
            <person name="Motamayor J.C."/>
            <person name="Mockaitis K."/>
            <person name="Schmutz J."/>
            <person name="Haiminen N."/>
            <person name="Iii D.L."/>
            <person name="Cornejo O."/>
            <person name="Findley S.D."/>
            <person name="Zheng P."/>
            <person name="Utro F."/>
            <person name="Royaert S."/>
            <person name="Saski C."/>
            <person name="Jenkins J."/>
            <person name="Podicheti R."/>
            <person name="Zhao M."/>
            <person name="Scheffler B.E."/>
            <person name="Stack J.C."/>
            <person name="Feltus F.A."/>
            <person name="Mustiga G.M."/>
            <person name="Amores F."/>
            <person name="Phillips W."/>
            <person name="Marelli J.P."/>
            <person name="May G.D."/>
            <person name="Shapiro H."/>
            <person name="Ma J."/>
            <person name="Bustamante C.D."/>
            <person name="Schnell R.J."/>
            <person name="Main D."/>
            <person name="Gilbert D."/>
            <person name="Parida L."/>
            <person name="Kuhn D.N."/>
        </authorList>
    </citation>
    <scope>NUCLEOTIDE SEQUENCE [LARGE SCALE GENOMIC DNA]</scope>
    <source>
        <strain evidence="4">cv. Matina 1-6</strain>
    </source>
</reference>
<organism evidence="3 4">
    <name type="scientific">Theobroma cacao</name>
    <name type="common">Cacao</name>
    <name type="synonym">Cocoa</name>
    <dbReference type="NCBI Taxonomy" id="3641"/>
    <lineage>
        <taxon>Eukaryota</taxon>
        <taxon>Viridiplantae</taxon>
        <taxon>Streptophyta</taxon>
        <taxon>Embryophyta</taxon>
        <taxon>Tracheophyta</taxon>
        <taxon>Spermatophyta</taxon>
        <taxon>Magnoliopsida</taxon>
        <taxon>eudicotyledons</taxon>
        <taxon>Gunneridae</taxon>
        <taxon>Pentapetalae</taxon>
        <taxon>rosids</taxon>
        <taxon>malvids</taxon>
        <taxon>Malvales</taxon>
        <taxon>Malvaceae</taxon>
        <taxon>Byttnerioideae</taxon>
        <taxon>Theobroma</taxon>
    </lineage>
</organism>
<dbReference type="InterPro" id="IPR052160">
    <property type="entry name" value="Gypsy_RT_Integrase-like"/>
</dbReference>
<feature type="region of interest" description="Disordered" evidence="1">
    <location>
        <begin position="1"/>
        <end position="21"/>
    </location>
</feature>
<evidence type="ECO:0000259" key="2">
    <source>
        <dbReference type="Pfam" id="PF17921"/>
    </source>
</evidence>
<dbReference type="PANTHER" id="PTHR47266">
    <property type="entry name" value="ENDONUCLEASE-RELATED"/>
    <property type="match status" value="1"/>
</dbReference>
<proteinExistence type="predicted"/>
<keyword evidence="4" id="KW-1185">Reference proteome</keyword>
<dbReference type="EMBL" id="CM001885">
    <property type="protein sequence ID" value="EOY13934.1"/>
    <property type="molecule type" value="Genomic_DNA"/>
</dbReference>
<evidence type="ECO:0000256" key="1">
    <source>
        <dbReference type="SAM" id="MobiDB-lite"/>
    </source>
</evidence>
<evidence type="ECO:0000313" key="3">
    <source>
        <dbReference type="EMBL" id="EOY13934.1"/>
    </source>
</evidence>
<protein>
    <recommendedName>
        <fullName evidence="2">Integrase zinc-binding domain-containing protein</fullName>
    </recommendedName>
</protein>
<evidence type="ECO:0000313" key="4">
    <source>
        <dbReference type="Proteomes" id="UP000026915"/>
    </source>
</evidence>
<dbReference type="InterPro" id="IPR041588">
    <property type="entry name" value="Integrase_H2C2"/>
</dbReference>
<feature type="domain" description="Integrase zinc-binding" evidence="2">
    <location>
        <begin position="218"/>
        <end position="274"/>
    </location>
</feature>
<dbReference type="Proteomes" id="UP000026915">
    <property type="component" value="Chromosome 7"/>
</dbReference>
<sequence>MWLDEEVLSDQTYSVDSERQADDCDHYDDIDVERDVVPTVDSHVNEQDVKPQHKSLLTNPIVMARVRMASKYRACLYVDLVQHYRDEKNMMSIPYEEFKKDERARSYVKILGCKARTNRRGVSVDTHYPECQPETPQGLISVSHFPFIRDTLAEGYPKLSPPRLIKSYREVNSKVIPRELPYSPLQSRIPKERKGKMLTKGTDGVLRYGTRLYVPNNDGLRRKILEEAHMATYVVHLGATKMYQDLKKVYWLEGLKKDVAEFISKFLVCQQVKVQHRRPASLLQPLPVLE</sequence>
<dbReference type="InParanoid" id="A0A061FHI4"/>
<dbReference type="STRING" id="3641.A0A061FHI4"/>
<dbReference type="AlphaFoldDB" id="A0A061FHI4"/>
<dbReference type="eggNOG" id="KOG0017">
    <property type="taxonomic scope" value="Eukaryota"/>
</dbReference>
<dbReference type="Gramene" id="EOY13934">
    <property type="protein sequence ID" value="EOY13934"/>
    <property type="gene ID" value="TCM_032775"/>
</dbReference>